<evidence type="ECO:0000313" key="7">
    <source>
        <dbReference type="Proteomes" id="UP000319342"/>
    </source>
</evidence>
<comment type="cofactor">
    <cofactor evidence="3">
        <name>(R)-lipoate</name>
        <dbReference type="ChEBI" id="CHEBI:83088"/>
    </cofactor>
    <text evidence="3">Binds 1 lipoyl cofactor covalently.</text>
</comment>
<dbReference type="CDD" id="cd06848">
    <property type="entry name" value="GCS_H"/>
    <property type="match status" value="1"/>
</dbReference>
<evidence type="ECO:0000256" key="1">
    <source>
        <dbReference type="ARBA" id="ARBA00009249"/>
    </source>
</evidence>
<dbReference type="Gene3D" id="2.40.50.100">
    <property type="match status" value="1"/>
</dbReference>
<dbReference type="PROSITE" id="PS50968">
    <property type="entry name" value="BIOTINYL_LIPOYL"/>
    <property type="match status" value="1"/>
</dbReference>
<evidence type="ECO:0000259" key="5">
    <source>
        <dbReference type="PROSITE" id="PS50968"/>
    </source>
</evidence>
<dbReference type="InterPro" id="IPR003016">
    <property type="entry name" value="2-oxoA_DH_lipoyl-BS"/>
</dbReference>
<keyword evidence="2 3" id="KW-0450">Lipoyl</keyword>
<dbReference type="SUPFAM" id="SSF51230">
    <property type="entry name" value="Single hybrid motif"/>
    <property type="match status" value="1"/>
</dbReference>
<dbReference type="EMBL" id="CP036290">
    <property type="protein sequence ID" value="QDU84410.1"/>
    <property type="molecule type" value="Genomic_DNA"/>
</dbReference>
<evidence type="ECO:0000256" key="4">
    <source>
        <dbReference type="PIRSR" id="PIRSR617453-50"/>
    </source>
</evidence>
<dbReference type="GO" id="GO:0005829">
    <property type="term" value="C:cytosol"/>
    <property type="evidence" value="ECO:0007669"/>
    <property type="project" value="TreeGrafter"/>
</dbReference>
<dbReference type="AlphaFoldDB" id="A0A518CYV1"/>
<dbReference type="InterPro" id="IPR011053">
    <property type="entry name" value="Single_hybrid_motif"/>
</dbReference>
<dbReference type="Proteomes" id="UP000319342">
    <property type="component" value="Chromosome"/>
</dbReference>
<evidence type="ECO:0000256" key="3">
    <source>
        <dbReference type="HAMAP-Rule" id="MF_00272"/>
    </source>
</evidence>
<sequence>MSDQATTRPDDRKYLKSHEWMKIDGDTALIGITDHAVDELCSGNEGDLVYCDLPEVGRLVEAGQTFGEIESVKAVADLNCPVDGEVVEVNAEIEDHLEILSRDPWNEGWMIRVRITGSIDESEMMDAAGYNAFVAE</sequence>
<accession>A0A518CYV1</accession>
<dbReference type="Pfam" id="PF01597">
    <property type="entry name" value="GCV_H"/>
    <property type="match status" value="1"/>
</dbReference>
<dbReference type="PANTHER" id="PTHR11715:SF3">
    <property type="entry name" value="GLYCINE CLEAVAGE SYSTEM H PROTEIN-RELATED"/>
    <property type="match status" value="1"/>
</dbReference>
<dbReference type="InterPro" id="IPR002930">
    <property type="entry name" value="GCV_H"/>
</dbReference>
<comment type="subunit">
    <text evidence="3">The glycine cleavage system is composed of four proteins: P, T, L and H.</text>
</comment>
<comment type="similarity">
    <text evidence="1 3">Belongs to the GcvH family.</text>
</comment>
<evidence type="ECO:0000256" key="2">
    <source>
        <dbReference type="ARBA" id="ARBA00022823"/>
    </source>
</evidence>
<feature type="modified residue" description="N6-lipoyllysine" evidence="3 4">
    <location>
        <position position="73"/>
    </location>
</feature>
<reference evidence="6 7" key="1">
    <citation type="submission" date="2019-02" db="EMBL/GenBank/DDBJ databases">
        <title>Deep-cultivation of Planctomycetes and their phenomic and genomic characterization uncovers novel biology.</title>
        <authorList>
            <person name="Wiegand S."/>
            <person name="Jogler M."/>
            <person name="Boedeker C."/>
            <person name="Pinto D."/>
            <person name="Vollmers J."/>
            <person name="Rivas-Marin E."/>
            <person name="Kohn T."/>
            <person name="Peeters S.H."/>
            <person name="Heuer A."/>
            <person name="Rast P."/>
            <person name="Oberbeckmann S."/>
            <person name="Bunk B."/>
            <person name="Jeske O."/>
            <person name="Meyerdierks A."/>
            <person name="Storesund J.E."/>
            <person name="Kallscheuer N."/>
            <person name="Luecker S."/>
            <person name="Lage O.M."/>
            <person name="Pohl T."/>
            <person name="Merkel B.J."/>
            <person name="Hornburger P."/>
            <person name="Mueller R.-W."/>
            <person name="Bruemmer F."/>
            <person name="Labrenz M."/>
            <person name="Spormann A.M."/>
            <person name="Op den Camp H."/>
            <person name="Overmann J."/>
            <person name="Amann R."/>
            <person name="Jetten M.S.M."/>
            <person name="Mascher T."/>
            <person name="Medema M.H."/>
            <person name="Devos D.P."/>
            <person name="Kaster A.-K."/>
            <person name="Ovreas L."/>
            <person name="Rohde M."/>
            <person name="Galperin M.Y."/>
            <person name="Jogler C."/>
        </authorList>
    </citation>
    <scope>NUCLEOTIDE SEQUENCE [LARGE SCALE GENOMIC DNA]</scope>
    <source>
        <strain evidence="6 7">Pla163</strain>
    </source>
</reference>
<comment type="function">
    <text evidence="3">The glycine cleavage system catalyzes the degradation of glycine. The H protein shuttles the methylamine group of glycine from the P protein to the T protein.</text>
</comment>
<protein>
    <recommendedName>
        <fullName evidence="3">Glycine cleavage system H protein</fullName>
    </recommendedName>
</protein>
<gene>
    <name evidence="3 6" type="primary">gcvH</name>
    <name evidence="6" type="ORF">Pla163_15180</name>
</gene>
<dbReference type="InterPro" id="IPR017453">
    <property type="entry name" value="GCV_H_sub"/>
</dbReference>
<keyword evidence="7" id="KW-1185">Reference proteome</keyword>
<dbReference type="InterPro" id="IPR000089">
    <property type="entry name" value="Biotin_lipoyl"/>
</dbReference>
<name>A0A518CYV1_9BACT</name>
<dbReference type="NCBIfam" id="NF002270">
    <property type="entry name" value="PRK01202.1"/>
    <property type="match status" value="1"/>
</dbReference>
<feature type="domain" description="Lipoyl-binding" evidence="5">
    <location>
        <begin position="27"/>
        <end position="114"/>
    </location>
</feature>
<dbReference type="NCBIfam" id="TIGR00527">
    <property type="entry name" value="gcvH"/>
    <property type="match status" value="1"/>
</dbReference>
<dbReference type="PANTHER" id="PTHR11715">
    <property type="entry name" value="GLYCINE CLEAVAGE SYSTEM H PROTEIN"/>
    <property type="match status" value="1"/>
</dbReference>
<dbReference type="GO" id="GO:0019464">
    <property type="term" value="P:glycine decarboxylation via glycine cleavage system"/>
    <property type="evidence" value="ECO:0007669"/>
    <property type="project" value="UniProtKB-UniRule"/>
</dbReference>
<organism evidence="6 7">
    <name type="scientific">Rohdeia mirabilis</name>
    <dbReference type="NCBI Taxonomy" id="2528008"/>
    <lineage>
        <taxon>Bacteria</taxon>
        <taxon>Pseudomonadati</taxon>
        <taxon>Planctomycetota</taxon>
        <taxon>Planctomycetia</taxon>
        <taxon>Planctomycetia incertae sedis</taxon>
        <taxon>Rohdeia</taxon>
    </lineage>
</organism>
<dbReference type="OrthoDB" id="9796712at2"/>
<dbReference type="HAMAP" id="MF_00272">
    <property type="entry name" value="GcvH"/>
    <property type="match status" value="1"/>
</dbReference>
<dbReference type="InterPro" id="IPR033753">
    <property type="entry name" value="GCV_H/Fam206"/>
</dbReference>
<evidence type="ECO:0000313" key="6">
    <source>
        <dbReference type="EMBL" id="QDU84410.1"/>
    </source>
</evidence>
<dbReference type="RefSeq" id="WP_145185881.1">
    <property type="nucleotide sequence ID" value="NZ_CP036290.1"/>
</dbReference>
<dbReference type="GO" id="GO:0005960">
    <property type="term" value="C:glycine cleavage complex"/>
    <property type="evidence" value="ECO:0007669"/>
    <property type="project" value="InterPro"/>
</dbReference>
<dbReference type="PROSITE" id="PS00189">
    <property type="entry name" value="LIPOYL"/>
    <property type="match status" value="1"/>
</dbReference>
<dbReference type="GO" id="GO:0009249">
    <property type="term" value="P:protein lipoylation"/>
    <property type="evidence" value="ECO:0007669"/>
    <property type="project" value="TreeGrafter"/>
</dbReference>
<proteinExistence type="inferred from homology"/>